<name>A0A2U1JJF1_9FLAO</name>
<evidence type="ECO:0000313" key="2">
    <source>
        <dbReference type="Proteomes" id="UP000245618"/>
    </source>
</evidence>
<organism evidence="1 2">
    <name type="scientific">Flavobacterium laiguense</name>
    <dbReference type="NCBI Taxonomy" id="2169409"/>
    <lineage>
        <taxon>Bacteria</taxon>
        <taxon>Pseudomonadati</taxon>
        <taxon>Bacteroidota</taxon>
        <taxon>Flavobacteriia</taxon>
        <taxon>Flavobacteriales</taxon>
        <taxon>Flavobacteriaceae</taxon>
        <taxon>Flavobacterium</taxon>
    </lineage>
</organism>
<keyword evidence="2" id="KW-1185">Reference proteome</keyword>
<dbReference type="EMBL" id="QCZH01000038">
    <property type="protein sequence ID" value="PWA05300.1"/>
    <property type="molecule type" value="Genomic_DNA"/>
</dbReference>
<reference evidence="1 2" key="1">
    <citation type="submission" date="2018-04" db="EMBL/GenBank/DDBJ databases">
        <title>Flavobacterium sp. nov., isolated from glacier ice.</title>
        <authorList>
            <person name="Liu Q."/>
            <person name="Xin Y.-H."/>
        </authorList>
    </citation>
    <scope>NUCLEOTIDE SEQUENCE [LARGE SCALE GENOMIC DNA]</scope>
    <source>
        <strain evidence="1 2">LB2P30</strain>
    </source>
</reference>
<proteinExistence type="predicted"/>
<dbReference type="Proteomes" id="UP000245618">
    <property type="component" value="Unassembled WGS sequence"/>
</dbReference>
<dbReference type="CDD" id="cd22641">
    <property type="entry name" value="C24-like"/>
    <property type="match status" value="1"/>
</dbReference>
<comment type="caution">
    <text evidence="1">The sequence shown here is derived from an EMBL/GenBank/DDBJ whole genome shotgun (WGS) entry which is preliminary data.</text>
</comment>
<dbReference type="AlphaFoldDB" id="A0A2U1JJF1"/>
<dbReference type="RefSeq" id="WP_116764802.1">
    <property type="nucleotide sequence ID" value="NZ_QCZH01000038.1"/>
</dbReference>
<sequence>MNQLDVNQVGGFPLTTRILDELQKAYSVFNGLGALAGNMTIIAGCTVAGTSVGDGVVYVNGEVFKFRGGSTQTKVIIKEDAEALVFESNESKTVIRNRYVTFGTGVGAMNWVDFKRLIETKAIPLDLNDRLDVIEKKLAIFQPGGVVFPWFRSIAEIPVGFQEVADIRGRTIIGYDPTQVEFDTIGKKAGAKEKIFTAANLPEHDHFQFADEIVDAGLTISPTNTPVKEGYNAGGDGNQNYRIRGTNNPATLGKTSKTGSATPFSILNPYAIAAYIEYIG</sequence>
<evidence type="ECO:0008006" key="3">
    <source>
        <dbReference type="Google" id="ProtNLM"/>
    </source>
</evidence>
<evidence type="ECO:0000313" key="1">
    <source>
        <dbReference type="EMBL" id="PWA05300.1"/>
    </source>
</evidence>
<gene>
    <name evidence="1" type="ORF">DB891_17145</name>
</gene>
<protein>
    <recommendedName>
        <fullName evidence="3">Phage tail protein</fullName>
    </recommendedName>
</protein>
<accession>A0A2U1JJF1</accession>
<dbReference type="OrthoDB" id="9113831at2"/>